<evidence type="ECO:0000313" key="3">
    <source>
        <dbReference type="Proteomes" id="UP001500449"/>
    </source>
</evidence>
<evidence type="ECO:0000313" key="2">
    <source>
        <dbReference type="EMBL" id="GAA1836417.1"/>
    </source>
</evidence>
<comment type="caution">
    <text evidence="2">The sequence shown here is derived from an EMBL/GenBank/DDBJ whole genome shotgun (WGS) entry which is preliminary data.</text>
</comment>
<name>A0ABN2MT29_9PSEU</name>
<dbReference type="RefSeq" id="WP_344413585.1">
    <property type="nucleotide sequence ID" value="NZ_BAAAQK010000004.1"/>
</dbReference>
<dbReference type="EMBL" id="BAAAQK010000004">
    <property type="protein sequence ID" value="GAA1836417.1"/>
    <property type="molecule type" value="Genomic_DNA"/>
</dbReference>
<feature type="transmembrane region" description="Helical" evidence="1">
    <location>
        <begin position="81"/>
        <end position="99"/>
    </location>
</feature>
<keyword evidence="1" id="KW-1133">Transmembrane helix</keyword>
<organism evidence="2 3">
    <name type="scientific">Pseudonocardia ailaonensis</name>
    <dbReference type="NCBI Taxonomy" id="367279"/>
    <lineage>
        <taxon>Bacteria</taxon>
        <taxon>Bacillati</taxon>
        <taxon>Actinomycetota</taxon>
        <taxon>Actinomycetes</taxon>
        <taxon>Pseudonocardiales</taxon>
        <taxon>Pseudonocardiaceae</taxon>
        <taxon>Pseudonocardia</taxon>
    </lineage>
</organism>
<protein>
    <submittedName>
        <fullName evidence="2">Uncharacterized protein</fullName>
    </submittedName>
</protein>
<sequence>MSFHIGSQTAQVITNVDGDFHGNVQVGAPPEMVGDLARAVAAIPLDRARGRFARRELDDLAEAARAPRPERARMAGALTRLTRLLQGAGALLAAAAPLLAPLKALALWLGPLGLPVLALLP</sequence>
<dbReference type="Proteomes" id="UP001500449">
    <property type="component" value="Unassembled WGS sequence"/>
</dbReference>
<proteinExistence type="predicted"/>
<keyword evidence="1" id="KW-0812">Transmembrane</keyword>
<keyword evidence="3" id="KW-1185">Reference proteome</keyword>
<evidence type="ECO:0000256" key="1">
    <source>
        <dbReference type="SAM" id="Phobius"/>
    </source>
</evidence>
<reference evidence="2 3" key="1">
    <citation type="journal article" date="2019" name="Int. J. Syst. Evol. Microbiol.">
        <title>The Global Catalogue of Microorganisms (GCM) 10K type strain sequencing project: providing services to taxonomists for standard genome sequencing and annotation.</title>
        <authorList>
            <consortium name="The Broad Institute Genomics Platform"/>
            <consortium name="The Broad Institute Genome Sequencing Center for Infectious Disease"/>
            <person name="Wu L."/>
            <person name="Ma J."/>
        </authorList>
    </citation>
    <scope>NUCLEOTIDE SEQUENCE [LARGE SCALE GENOMIC DNA]</scope>
    <source>
        <strain evidence="2 3">JCM 16009</strain>
    </source>
</reference>
<accession>A0ABN2MT29</accession>
<keyword evidence="1" id="KW-0472">Membrane</keyword>
<gene>
    <name evidence="2" type="ORF">GCM10009836_13580</name>
</gene>